<reference evidence="2" key="1">
    <citation type="submission" date="2018-06" db="EMBL/GenBank/DDBJ databases">
        <authorList>
            <person name="Zhirakovskaya E."/>
        </authorList>
    </citation>
    <scope>NUCLEOTIDE SEQUENCE</scope>
</reference>
<proteinExistence type="predicted"/>
<gene>
    <name evidence="2" type="ORF">MNBD_GAMMA11-2604</name>
</gene>
<evidence type="ECO:0000313" key="2">
    <source>
        <dbReference type="EMBL" id="VAW59091.1"/>
    </source>
</evidence>
<accession>A0A3B0WUI9</accession>
<dbReference type="InterPro" id="IPR025391">
    <property type="entry name" value="DUF4123"/>
</dbReference>
<protein>
    <recommendedName>
        <fullName evidence="1">DUF4123 domain-containing protein</fullName>
    </recommendedName>
</protein>
<sequence length="56" mass="6690">MKSPPYVYAILDGARNRKIQPLLKRLWRRHYCLFDGELDYSLTLAAPYMMRLEEDA</sequence>
<dbReference type="AlphaFoldDB" id="A0A3B0WUI9"/>
<name>A0A3B0WUI9_9ZZZZ</name>
<feature type="domain" description="DUF4123" evidence="1">
    <location>
        <begin position="7"/>
        <end position="55"/>
    </location>
</feature>
<organism evidence="2">
    <name type="scientific">hydrothermal vent metagenome</name>
    <dbReference type="NCBI Taxonomy" id="652676"/>
    <lineage>
        <taxon>unclassified sequences</taxon>
        <taxon>metagenomes</taxon>
        <taxon>ecological metagenomes</taxon>
    </lineage>
</organism>
<dbReference type="Pfam" id="PF13503">
    <property type="entry name" value="DUF4123"/>
    <property type="match status" value="1"/>
</dbReference>
<dbReference type="EMBL" id="UOFG01000065">
    <property type="protein sequence ID" value="VAW59091.1"/>
    <property type="molecule type" value="Genomic_DNA"/>
</dbReference>
<evidence type="ECO:0000259" key="1">
    <source>
        <dbReference type="Pfam" id="PF13503"/>
    </source>
</evidence>
<feature type="non-terminal residue" evidence="2">
    <location>
        <position position="56"/>
    </location>
</feature>